<sequence>MIADASLVPDLSHLSAEERAIIEEVFQRQRAEERKEEELSVKAEKELEDIDRQINERSETARRLVGTQDDAICQICQKTKFADGIGHKCFYCQLRSCARCGGRTTSKNKNIWACSLCQKRQSILAKTGKWIDLGQKPESGTGQSSPTHSQTDSFGKPLPGQTADIGTIPNSISGTIASAATAMLSRRQSNPKVQQNHVQQNNIQPAQQNHIAISKPMNQGPQQAPYPETVRNGPLPVNNIQASVYDQPPFDQTRQQHQQISQQHQQIPQQQQQQVKRQGTLPKQIEMETNGHHIKLNGAPPQMSTTRSDYPSQDRPPKSSRHQGSPRRSPQQERDRDRERSYDRDRDKAYIEHDLHPASANGPRQPAKDYRDTREARDYRDGRVSPRSDRRDDRDRRDYREDRDRTKVHRKISDTRRQHDYRESRMNRSFDYDEREDYPTDSDPSYRKNSSYELDRRSHPDRYDKRSPSPRNGKTGRTGRKKDMTPNLQPAPPIVPPLEMPQAPPGHSPLALRQKKNKHNKHQTTSSSDDDVPSTSGEAKPGDDFTEKDLLRYIYGSESIKSIKRGISDFGRSKLTGELLPAEKPPSQVIPGDTLAAKIRNYLSNPVSWQPTADNRRLIGHMILSRNQANNGDLGLKVVGGRHSGTRRLGAFITRVKPGSVADAVGQLRAGDEVLEWNGKSMQGISYQRVCDIINASKNDPRIELIVSRSLMTPGGDDFLNVQRSLPNPAVVLAAAAAAGAPPGIYDDFGYTPIEPILPHSQSVMASQLNQLGQSMFGSPHKYSTPTISMSADDPMLMRQQIYGSKTQIFGRIEISLLYLPHERELVVTIHRATDLPPRPDGNLRNPYVKLFLLPDRSEKSRRQSAVLAETLSPYWNETFYYRGLTEPELMSRILEVTVWDYDQYEANAFLGETLIDFSTAILDNQPFSYTLVDMDDENPVRLRLRRRRYSSQSQGPPTRPYSEMGYREPGYHRTSDPRSSGGYPIRPGVNDDYAVQYPQEGPINDYNIRRSRTYDRAGIYSAGASDWNINSNNGNGYLSEHNFANQYKERRRPRSATAMRRVPEHDQNGRPWTGRGVPQDIMEDGQYPQETYPQQQYQQHHQHHQQQQSQQPPSAPPPGYIDPRTPNGRLKYEAMQESQGYGSDGSETLSVNSAQSMQNRAIRRHQASSEEGDGSSQSARQQQAINEEEDMIENAAPGLGKPKTAREIFQEQKERKKSVLTKFIPGRGGQGDIKRTGFARSEEVGIPDTLLNPNDRLMKQVSKDSNDSGQSDRYPTLPDAQLGGFMTNLGHGQIVGRQALASPVLGEVQLAINFSNVTIDIEIIRAKNLVLRPGTRVNPAPYVKIYLMEGKNVVAKAKTQPANKTTAPLFQTQVHFDASPRHKMLQITVLGDYGRMDKKAFIGIAQIKMDDLDPQIRPINAWYKLFHNTSLAGTAPVRKDSETSLNEMK</sequence>
<evidence type="ECO:0000256" key="5">
    <source>
        <dbReference type="ARBA" id="ARBA00023018"/>
    </source>
</evidence>
<dbReference type="CDD" id="cd06714">
    <property type="entry name" value="PDZ_RIM-like"/>
    <property type="match status" value="1"/>
</dbReference>
<feature type="compositionally biased region" description="Low complexity" evidence="8">
    <location>
        <begin position="1087"/>
        <end position="1113"/>
    </location>
</feature>
<feature type="region of interest" description="Disordered" evidence="8">
    <location>
        <begin position="293"/>
        <end position="544"/>
    </location>
</feature>
<evidence type="ECO:0000256" key="8">
    <source>
        <dbReference type="SAM" id="MobiDB-lite"/>
    </source>
</evidence>
<dbReference type="PROSITE" id="PS50004">
    <property type="entry name" value="C2"/>
    <property type="match status" value="2"/>
</dbReference>
<feature type="region of interest" description="Disordered" evidence="8">
    <location>
        <begin position="1155"/>
        <end position="1185"/>
    </location>
</feature>
<keyword evidence="5" id="KW-0770">Synapse</keyword>
<dbReference type="Gene3D" id="3.30.40.10">
    <property type="entry name" value="Zinc/RING finger domain, C3HC4 (zinc finger)"/>
    <property type="match status" value="1"/>
</dbReference>
<feature type="compositionally biased region" description="Polar residues" evidence="8">
    <location>
        <begin position="138"/>
        <end position="153"/>
    </location>
</feature>
<dbReference type="WBParaSite" id="ACRNAN_scaffold497.g30229.t1">
    <property type="protein sequence ID" value="ACRNAN_scaffold497.g30229.t1"/>
    <property type="gene ID" value="ACRNAN_scaffold497.g30229"/>
</dbReference>
<feature type="compositionally biased region" description="Pro residues" evidence="8">
    <location>
        <begin position="489"/>
        <end position="507"/>
    </location>
</feature>
<keyword evidence="2" id="KW-0677">Repeat</keyword>
<feature type="region of interest" description="Disordered" evidence="8">
    <location>
        <begin position="1049"/>
        <end position="1128"/>
    </location>
</feature>
<dbReference type="SMART" id="SM00239">
    <property type="entry name" value="C2"/>
    <property type="match status" value="2"/>
</dbReference>
<dbReference type="GO" id="GO:0042734">
    <property type="term" value="C:presynaptic membrane"/>
    <property type="evidence" value="ECO:0007669"/>
    <property type="project" value="TreeGrafter"/>
</dbReference>
<dbReference type="SMART" id="SM00228">
    <property type="entry name" value="PDZ"/>
    <property type="match status" value="1"/>
</dbReference>
<feature type="compositionally biased region" description="Basic residues" evidence="8">
    <location>
        <begin position="513"/>
        <end position="522"/>
    </location>
</feature>
<accession>A0A914E1G9</accession>
<dbReference type="InterPro" id="IPR001478">
    <property type="entry name" value="PDZ"/>
</dbReference>
<evidence type="ECO:0000313" key="13">
    <source>
        <dbReference type="Proteomes" id="UP000887540"/>
    </source>
</evidence>
<dbReference type="InterPro" id="IPR011011">
    <property type="entry name" value="Znf_FYVE_PHD"/>
</dbReference>
<feature type="compositionally biased region" description="Polar residues" evidence="8">
    <location>
        <begin position="1175"/>
        <end position="1185"/>
    </location>
</feature>
<evidence type="ECO:0000256" key="7">
    <source>
        <dbReference type="PROSITE-ProRule" id="PRU00091"/>
    </source>
</evidence>
<feature type="compositionally biased region" description="Basic and acidic residues" evidence="8">
    <location>
        <begin position="330"/>
        <end position="356"/>
    </location>
</feature>
<dbReference type="FunFam" id="3.30.40.10:FF:000780">
    <property type="entry name" value="Rab-3-interacting molecule unc-10"/>
    <property type="match status" value="1"/>
</dbReference>
<reference evidence="14" key="1">
    <citation type="submission" date="2022-11" db="UniProtKB">
        <authorList>
            <consortium name="WormBaseParasite"/>
        </authorList>
    </citation>
    <scope>IDENTIFICATION</scope>
</reference>
<feature type="domain" description="C2" evidence="9">
    <location>
        <begin position="1305"/>
        <end position="1424"/>
    </location>
</feature>
<evidence type="ECO:0000313" key="14">
    <source>
        <dbReference type="WBParaSite" id="ACRNAN_scaffold497.g30229.t1"/>
    </source>
</evidence>
<feature type="compositionally biased region" description="Basic and acidic residues" evidence="8">
    <location>
        <begin position="966"/>
        <end position="977"/>
    </location>
</feature>
<dbReference type="PROSITE" id="PS50178">
    <property type="entry name" value="ZF_FYVE"/>
    <property type="match status" value="1"/>
</dbReference>
<feature type="region of interest" description="Disordered" evidence="8">
    <location>
        <begin position="948"/>
        <end position="994"/>
    </location>
</feature>
<feature type="domain" description="C2" evidence="9">
    <location>
        <begin position="809"/>
        <end position="932"/>
    </location>
</feature>
<dbReference type="GO" id="GO:0006886">
    <property type="term" value="P:intracellular protein transport"/>
    <property type="evidence" value="ECO:0007669"/>
    <property type="project" value="InterPro"/>
</dbReference>
<dbReference type="GO" id="GO:0048791">
    <property type="term" value="P:calcium ion-regulated exocytosis of neurotransmitter"/>
    <property type="evidence" value="ECO:0007669"/>
    <property type="project" value="TreeGrafter"/>
</dbReference>
<dbReference type="GO" id="GO:0008270">
    <property type="term" value="F:zinc ion binding"/>
    <property type="evidence" value="ECO:0007669"/>
    <property type="project" value="UniProtKB-KW"/>
</dbReference>
<feature type="region of interest" description="Disordered" evidence="8">
    <location>
        <begin position="1224"/>
        <end position="1253"/>
    </location>
</feature>
<dbReference type="GO" id="GO:0048788">
    <property type="term" value="C:cytoskeleton of presynaptic active zone"/>
    <property type="evidence" value="ECO:0007669"/>
    <property type="project" value="TreeGrafter"/>
</dbReference>
<dbReference type="InterPro" id="IPR013083">
    <property type="entry name" value="Znf_RING/FYVE/PHD"/>
</dbReference>
<feature type="domain" description="RabBD" evidence="12">
    <location>
        <begin position="8"/>
        <end position="134"/>
    </location>
</feature>
<dbReference type="Pfam" id="PF22601">
    <property type="entry name" value="RIM2a_ZnF"/>
    <property type="match status" value="1"/>
</dbReference>
<dbReference type="CDD" id="cd04031">
    <property type="entry name" value="C2A_RIM1alpha"/>
    <property type="match status" value="1"/>
</dbReference>
<dbReference type="SUPFAM" id="SSF57903">
    <property type="entry name" value="FYVE/PHD zinc finger"/>
    <property type="match status" value="1"/>
</dbReference>
<dbReference type="PANTHER" id="PTHR12157:SF21">
    <property type="entry name" value="RAB3 INTERACTING MOLECULE, ISOFORM F"/>
    <property type="match status" value="1"/>
</dbReference>
<dbReference type="Gene3D" id="2.60.40.150">
    <property type="entry name" value="C2 domain"/>
    <property type="match status" value="2"/>
</dbReference>
<dbReference type="Pfam" id="PF00168">
    <property type="entry name" value="C2"/>
    <property type="match status" value="2"/>
</dbReference>
<dbReference type="GO" id="GO:0048167">
    <property type="term" value="P:regulation of synaptic plasticity"/>
    <property type="evidence" value="ECO:0007669"/>
    <property type="project" value="TreeGrafter"/>
</dbReference>
<keyword evidence="1" id="KW-0479">Metal-binding</keyword>
<feature type="domain" description="FYVE-type" evidence="11">
    <location>
        <begin position="67"/>
        <end position="122"/>
    </location>
</feature>
<dbReference type="InterPro" id="IPR036034">
    <property type="entry name" value="PDZ_sf"/>
</dbReference>
<dbReference type="PROSITE" id="PS50106">
    <property type="entry name" value="PDZ"/>
    <property type="match status" value="1"/>
</dbReference>
<feature type="region of interest" description="Disordered" evidence="8">
    <location>
        <begin position="250"/>
        <end position="279"/>
    </location>
</feature>
<keyword evidence="4" id="KW-0862">Zinc</keyword>
<evidence type="ECO:0000256" key="1">
    <source>
        <dbReference type="ARBA" id="ARBA00022723"/>
    </source>
</evidence>
<dbReference type="PRINTS" id="PR00360">
    <property type="entry name" value="C2DOMAIN"/>
</dbReference>
<dbReference type="InterPro" id="IPR035892">
    <property type="entry name" value="C2_domain_sf"/>
</dbReference>
<dbReference type="GO" id="GO:0050806">
    <property type="term" value="P:positive regulation of synaptic transmission"/>
    <property type="evidence" value="ECO:0007669"/>
    <property type="project" value="TreeGrafter"/>
</dbReference>
<feature type="compositionally biased region" description="Basic and acidic residues" evidence="8">
    <location>
        <begin position="1233"/>
        <end position="1244"/>
    </location>
</feature>
<dbReference type="InterPro" id="IPR010911">
    <property type="entry name" value="Rab_BD"/>
</dbReference>
<dbReference type="PANTHER" id="PTHR12157">
    <property type="entry name" value="REGULATING SYNAPTIC MEMBRANE EXOCYTOSIS PROTEIN"/>
    <property type="match status" value="1"/>
</dbReference>
<feature type="compositionally biased region" description="Polar residues" evidence="8">
    <location>
        <begin position="302"/>
        <end position="311"/>
    </location>
</feature>
<dbReference type="Pfam" id="PF00595">
    <property type="entry name" value="PDZ"/>
    <property type="match status" value="1"/>
</dbReference>
<keyword evidence="13" id="KW-1185">Reference proteome</keyword>
<keyword evidence="3 7" id="KW-0863">Zinc-finger</keyword>
<evidence type="ECO:0000259" key="10">
    <source>
        <dbReference type="PROSITE" id="PS50106"/>
    </source>
</evidence>
<feature type="compositionally biased region" description="Basic and acidic residues" evidence="8">
    <location>
        <begin position="453"/>
        <end position="467"/>
    </location>
</feature>
<evidence type="ECO:0000256" key="6">
    <source>
        <dbReference type="ARBA" id="ARBA00034103"/>
    </source>
</evidence>
<comment type="subcellular location">
    <subcellularLocation>
        <location evidence="6">Synapse</location>
    </subcellularLocation>
</comment>
<dbReference type="SUPFAM" id="SSF50156">
    <property type="entry name" value="PDZ domain-like"/>
    <property type="match status" value="1"/>
</dbReference>
<dbReference type="InterPro" id="IPR000008">
    <property type="entry name" value="C2_dom"/>
</dbReference>
<evidence type="ECO:0000259" key="9">
    <source>
        <dbReference type="PROSITE" id="PS50004"/>
    </source>
</evidence>
<evidence type="ECO:0000259" key="12">
    <source>
        <dbReference type="PROSITE" id="PS50916"/>
    </source>
</evidence>
<dbReference type="GO" id="GO:0031267">
    <property type="term" value="F:small GTPase binding"/>
    <property type="evidence" value="ECO:0007669"/>
    <property type="project" value="InterPro"/>
</dbReference>
<dbReference type="Proteomes" id="UP000887540">
    <property type="component" value="Unplaced"/>
</dbReference>
<dbReference type="InterPro" id="IPR054386">
    <property type="entry name" value="RIM_Znf"/>
</dbReference>
<dbReference type="GO" id="GO:0044325">
    <property type="term" value="F:transmembrane transporter binding"/>
    <property type="evidence" value="ECO:0007669"/>
    <property type="project" value="TreeGrafter"/>
</dbReference>
<evidence type="ECO:0000256" key="4">
    <source>
        <dbReference type="ARBA" id="ARBA00022833"/>
    </source>
</evidence>
<evidence type="ECO:0000256" key="3">
    <source>
        <dbReference type="ARBA" id="ARBA00022771"/>
    </source>
</evidence>
<evidence type="ECO:0000256" key="2">
    <source>
        <dbReference type="ARBA" id="ARBA00022737"/>
    </source>
</evidence>
<dbReference type="InterPro" id="IPR039032">
    <property type="entry name" value="Rim-like"/>
</dbReference>
<feature type="compositionally biased region" description="Basic and acidic residues" evidence="8">
    <location>
        <begin position="366"/>
        <end position="432"/>
    </location>
</feature>
<protein>
    <submittedName>
        <fullName evidence="14">Rab-3-interacting molecule unc-10</fullName>
    </submittedName>
</protein>
<dbReference type="SUPFAM" id="SSF49562">
    <property type="entry name" value="C2 domain (Calcium/lipid-binding domain, CaLB)"/>
    <property type="match status" value="2"/>
</dbReference>
<evidence type="ECO:0000259" key="11">
    <source>
        <dbReference type="PROSITE" id="PS50178"/>
    </source>
</evidence>
<dbReference type="Gene3D" id="2.30.42.10">
    <property type="match status" value="1"/>
</dbReference>
<feature type="compositionally biased region" description="Low complexity" evidence="8">
    <location>
        <begin position="255"/>
        <end position="274"/>
    </location>
</feature>
<name>A0A914E1G9_9BILA</name>
<proteinExistence type="predicted"/>
<dbReference type="GO" id="GO:0042391">
    <property type="term" value="P:regulation of membrane potential"/>
    <property type="evidence" value="ECO:0007669"/>
    <property type="project" value="TreeGrafter"/>
</dbReference>
<dbReference type="PROSITE" id="PS50916">
    <property type="entry name" value="RABBD"/>
    <property type="match status" value="1"/>
</dbReference>
<dbReference type="InterPro" id="IPR017455">
    <property type="entry name" value="Znf_FYVE-rel"/>
</dbReference>
<organism evidence="13 14">
    <name type="scientific">Acrobeloides nanus</name>
    <dbReference type="NCBI Taxonomy" id="290746"/>
    <lineage>
        <taxon>Eukaryota</taxon>
        <taxon>Metazoa</taxon>
        <taxon>Ecdysozoa</taxon>
        <taxon>Nematoda</taxon>
        <taxon>Chromadorea</taxon>
        <taxon>Rhabditida</taxon>
        <taxon>Tylenchina</taxon>
        <taxon>Cephalobomorpha</taxon>
        <taxon>Cephaloboidea</taxon>
        <taxon>Cephalobidae</taxon>
        <taxon>Acrobeloides</taxon>
    </lineage>
</organism>
<feature type="region of interest" description="Disordered" evidence="8">
    <location>
        <begin position="133"/>
        <end position="170"/>
    </location>
</feature>
<feature type="domain" description="PDZ" evidence="10">
    <location>
        <begin position="621"/>
        <end position="709"/>
    </location>
</feature>